<accession>A0AAW7T9T1</accession>
<reference evidence="2" key="1">
    <citation type="submission" date="2023-07" db="EMBL/GenBank/DDBJ databases">
        <title>A collection of bacterial strains from the Burkholderia cepacia Research Laboratory and Repository.</title>
        <authorList>
            <person name="Lipuma J."/>
            <person name="Spilker T."/>
            <person name="Caverly L."/>
        </authorList>
    </citation>
    <scope>NUCLEOTIDE SEQUENCE</scope>
    <source>
        <strain evidence="2">AU44268</strain>
    </source>
</reference>
<organism evidence="2 3">
    <name type="scientific">Burkholderia vietnamiensis</name>
    <dbReference type="NCBI Taxonomy" id="60552"/>
    <lineage>
        <taxon>Bacteria</taxon>
        <taxon>Pseudomonadati</taxon>
        <taxon>Pseudomonadota</taxon>
        <taxon>Betaproteobacteria</taxon>
        <taxon>Burkholderiales</taxon>
        <taxon>Burkholderiaceae</taxon>
        <taxon>Burkholderia</taxon>
        <taxon>Burkholderia cepacia complex</taxon>
    </lineage>
</organism>
<feature type="compositionally biased region" description="Low complexity" evidence="1">
    <location>
        <begin position="147"/>
        <end position="159"/>
    </location>
</feature>
<proteinExistence type="predicted"/>
<comment type="caution">
    <text evidence="2">The sequence shown here is derived from an EMBL/GenBank/DDBJ whole genome shotgun (WGS) entry which is preliminary data.</text>
</comment>
<dbReference type="PANTHER" id="PTHR48148">
    <property type="entry name" value="KERATINOCYTE PROLINE-RICH PROTEIN"/>
    <property type="match status" value="1"/>
</dbReference>
<gene>
    <name evidence="2" type="ORF">QZM33_27055</name>
</gene>
<dbReference type="RefSeq" id="WP_196305094.1">
    <property type="nucleotide sequence ID" value="NZ_JAUJRV010000032.1"/>
</dbReference>
<feature type="region of interest" description="Disordered" evidence="1">
    <location>
        <begin position="1"/>
        <end position="27"/>
    </location>
</feature>
<name>A0AAW7T9T1_BURVI</name>
<dbReference type="Proteomes" id="UP001171620">
    <property type="component" value="Unassembled WGS sequence"/>
</dbReference>
<protein>
    <submittedName>
        <fullName evidence="2">Lytic transglycosylase domain-containing protein</fullName>
    </submittedName>
</protein>
<dbReference type="InterPro" id="IPR018247">
    <property type="entry name" value="EF_Hand_1_Ca_BS"/>
</dbReference>
<evidence type="ECO:0000256" key="1">
    <source>
        <dbReference type="SAM" id="MobiDB-lite"/>
    </source>
</evidence>
<feature type="region of interest" description="Disordered" evidence="1">
    <location>
        <begin position="132"/>
        <end position="177"/>
    </location>
</feature>
<evidence type="ECO:0000313" key="3">
    <source>
        <dbReference type="Proteomes" id="UP001171620"/>
    </source>
</evidence>
<feature type="compositionally biased region" description="Pro residues" evidence="1">
    <location>
        <begin position="133"/>
        <end position="146"/>
    </location>
</feature>
<feature type="compositionally biased region" description="Pro residues" evidence="1">
    <location>
        <begin position="160"/>
        <end position="177"/>
    </location>
</feature>
<dbReference type="PANTHER" id="PTHR48148:SF2">
    <property type="entry name" value="PA14 DOMAIN-CONTAINING PROTEIN"/>
    <property type="match status" value="1"/>
</dbReference>
<evidence type="ECO:0000313" key="2">
    <source>
        <dbReference type="EMBL" id="MDN7798599.1"/>
    </source>
</evidence>
<dbReference type="EMBL" id="JAUJRV010000032">
    <property type="protein sequence ID" value="MDN7798599.1"/>
    <property type="molecule type" value="Genomic_DNA"/>
</dbReference>
<dbReference type="AlphaFoldDB" id="A0AAW7T9T1"/>
<feature type="region of interest" description="Disordered" evidence="1">
    <location>
        <begin position="230"/>
        <end position="266"/>
    </location>
</feature>
<feature type="region of interest" description="Disordered" evidence="1">
    <location>
        <begin position="463"/>
        <end position="499"/>
    </location>
</feature>
<sequence>MTDKHPPKQPPKKPEPDAKPAYTPLAWSYPFSPSTQGGAAPDTTDPLTYMQVLATAEDGFYPLGASGIWHGGIHFGQKTGEALKQDEGIRAIATGEVVAYRLDKEYPTLTYQDQRHALYSRGFVLIRHTLQLPPAPKKPEPAPAPSNAPTAPASGNNATPPAPAPTKSPAPSGPPPGETLTFFSLYMHTLDWKTYKAMLDETKTNNAAAKASQFTLPPYLEVERSYRALKPNAQGVPKPKPVDPSAAGDDSLPQPDGNDSLPQPVSGVRVRIIPNGKLLGLLPEGTELTVNEADNGGRNGWAKITKIIKGDPVGPIVGQPPDVQLKWGYVFVSELEPIPQSGPVDKVVVLKKPYPVKAGDIVAHIGQYQRYREAKHTPPLPTRPLLHLEVFAGPDLPTFIAKSQLRAKELSEADPNMEKPFLEILAGAKLVTKVREPDYVLQQTGLKLAPVSDSKSRWVKVQPKTVKMPAPQPEPPAPAGTGKKHKPKPAKKPEPIETPIGSPFWIDSGVVLINQLTTAPIKGWKDFPLKVSQADGPAADFRNVFQIVELEKPGPQNFAREDKDASGKAIRWWNVTLGTKDGGTLQGWARERDHPKVTLCSPWDWPGFELVDNSSTTMVDMFKRYLFVAGLAMGEDQDNFKPSADALATSDLIQKLEKAIDTNHDGKVTAAELADAQKMPWLAEAISHIVVKSESEWGGNMGKWEDITPYMKLVPWKWQNEMERIKKLQWWEEVQGIDATILPKEPKPWHFHPIGLIGNFACGDGDCIPLVEAQRIALFISASFENGNPKFDGCADNFDGMGMSFGLIQWNFGMNTLGPVLKKMHDADPQAFEAAFAPGTNYQAIWSAIISGDFAAQKNWAIAQQNSNRDNWQKTFKVIGSNEKFQEIQIKEAAKYHQDILSCLKLLRELRPDLMKSVQLVTYCALYDLCVQQHDLSKASHQIAERVATEKPATQIELLKIAVQERAKTANPKWIFDATSRRMGIIQQKPYPHPPVKGEKPMPRDNINFKLLSGKADKNVCGL</sequence>
<feature type="compositionally biased region" description="Basic and acidic residues" evidence="1">
    <location>
        <begin position="1"/>
        <end position="18"/>
    </location>
</feature>
<dbReference type="PROSITE" id="PS00018">
    <property type="entry name" value="EF_HAND_1"/>
    <property type="match status" value="1"/>
</dbReference>